<dbReference type="AlphaFoldDB" id="A0AAD7TXY1"/>
<protein>
    <submittedName>
        <fullName evidence="1">Uncharacterized protein</fullName>
    </submittedName>
</protein>
<dbReference type="Proteomes" id="UP001215151">
    <property type="component" value="Unassembled WGS sequence"/>
</dbReference>
<organism evidence="1 2">
    <name type="scientific">Trametes cubensis</name>
    <dbReference type="NCBI Taxonomy" id="1111947"/>
    <lineage>
        <taxon>Eukaryota</taxon>
        <taxon>Fungi</taxon>
        <taxon>Dikarya</taxon>
        <taxon>Basidiomycota</taxon>
        <taxon>Agaricomycotina</taxon>
        <taxon>Agaricomycetes</taxon>
        <taxon>Polyporales</taxon>
        <taxon>Polyporaceae</taxon>
        <taxon>Trametes</taxon>
    </lineage>
</organism>
<dbReference type="EMBL" id="JAPEVG010000064">
    <property type="protein sequence ID" value="KAJ8488369.1"/>
    <property type="molecule type" value="Genomic_DNA"/>
</dbReference>
<comment type="caution">
    <text evidence="1">The sequence shown here is derived from an EMBL/GenBank/DDBJ whole genome shotgun (WGS) entry which is preliminary data.</text>
</comment>
<reference evidence="1" key="1">
    <citation type="submission" date="2022-11" db="EMBL/GenBank/DDBJ databases">
        <title>Genome Sequence of Cubamyces cubensis.</title>
        <authorList>
            <person name="Buettner E."/>
        </authorList>
    </citation>
    <scope>NUCLEOTIDE SEQUENCE</scope>
    <source>
        <strain evidence="1">MPL-01</strain>
    </source>
</reference>
<evidence type="ECO:0000313" key="1">
    <source>
        <dbReference type="EMBL" id="KAJ8488369.1"/>
    </source>
</evidence>
<keyword evidence="2" id="KW-1185">Reference proteome</keyword>
<name>A0AAD7TXY1_9APHY</name>
<gene>
    <name evidence="1" type="ORF">ONZ51_g3623</name>
</gene>
<accession>A0AAD7TXY1</accession>
<sequence>MNDQVHRLLREHHRRRWSPRIEAGDDTAPKGLCAPSGRGTPANLLVEREKFPTRGPYVPHDYVRGLRIPKWFLTYDISTPADVLLLHRLVARREMPQAGTVGWRSYKKTSLDVVKELNKHR</sequence>
<proteinExistence type="predicted"/>
<evidence type="ECO:0000313" key="2">
    <source>
        <dbReference type="Proteomes" id="UP001215151"/>
    </source>
</evidence>